<dbReference type="Gene3D" id="1.10.260.40">
    <property type="entry name" value="lambda repressor-like DNA-binding domains"/>
    <property type="match status" value="1"/>
</dbReference>
<dbReference type="PROSITE" id="PS50943">
    <property type="entry name" value="HTH_CROC1"/>
    <property type="match status" value="1"/>
</dbReference>
<evidence type="ECO:0000256" key="3">
    <source>
        <dbReference type="SAM" id="MobiDB-lite"/>
    </source>
</evidence>
<dbReference type="GO" id="GO:0003677">
    <property type="term" value="F:DNA binding"/>
    <property type="evidence" value="ECO:0007669"/>
    <property type="project" value="InterPro"/>
</dbReference>
<feature type="region of interest" description="Disordered" evidence="3">
    <location>
        <begin position="45"/>
        <end position="70"/>
    </location>
</feature>
<name>A0A0H2R867_9AGAM</name>
<protein>
    <recommendedName>
        <fullName evidence="4">HTH cro/C1-type domain-containing protein</fullName>
    </recommendedName>
</protein>
<evidence type="ECO:0000256" key="2">
    <source>
        <dbReference type="ARBA" id="ARBA00035107"/>
    </source>
</evidence>
<dbReference type="SUPFAM" id="SSF47413">
    <property type="entry name" value="lambda repressor-like DNA-binding domains"/>
    <property type="match status" value="1"/>
</dbReference>
<keyword evidence="6" id="KW-1185">Reference proteome</keyword>
<dbReference type="AlphaFoldDB" id="A0A0H2R867"/>
<comment type="function">
    <text evidence="2">Transcriptional coactivator that stimulates GCN4-dependent transcriptional activity by bridging the DNA-binding region of GCN4 and TBP (SPT15), thereby recruiting TBP to GCN4-bound promoters. Involved in induction of the ribosome quality control (RQC) pathway; a pathway that degrades nascent peptide chains during problematic translation. Required to prevent stalled ribosomes from frameshifting.</text>
</comment>
<gene>
    <name evidence="5" type="ORF">SCHPADRAFT_909362</name>
</gene>
<reference evidence="5 6" key="1">
    <citation type="submission" date="2015-04" db="EMBL/GenBank/DDBJ databases">
        <title>Complete genome sequence of Schizopora paradoxa KUC8140, a cosmopolitan wood degrader in East Asia.</title>
        <authorList>
            <consortium name="DOE Joint Genome Institute"/>
            <person name="Min B."/>
            <person name="Park H."/>
            <person name="Jang Y."/>
            <person name="Kim J.-J."/>
            <person name="Kim K.H."/>
            <person name="Pangilinan J."/>
            <person name="Lipzen A."/>
            <person name="Riley R."/>
            <person name="Grigoriev I.V."/>
            <person name="Spatafora J.W."/>
            <person name="Choi I.-G."/>
        </authorList>
    </citation>
    <scope>NUCLEOTIDE SEQUENCE [LARGE SCALE GENOMIC DNA]</scope>
    <source>
        <strain evidence="5 6">KUC8140</strain>
    </source>
</reference>
<evidence type="ECO:0000313" key="5">
    <source>
        <dbReference type="EMBL" id="KLO07562.1"/>
    </source>
</evidence>
<dbReference type="InParanoid" id="A0A0H2R867"/>
<dbReference type="OrthoDB" id="3226546at2759"/>
<comment type="similarity">
    <text evidence="1">Belongs to the MBF1 family.</text>
</comment>
<dbReference type="Pfam" id="PF01381">
    <property type="entry name" value="HTH_3"/>
    <property type="match status" value="1"/>
</dbReference>
<organism evidence="5 6">
    <name type="scientific">Schizopora paradoxa</name>
    <dbReference type="NCBI Taxonomy" id="27342"/>
    <lineage>
        <taxon>Eukaryota</taxon>
        <taxon>Fungi</taxon>
        <taxon>Dikarya</taxon>
        <taxon>Basidiomycota</taxon>
        <taxon>Agaricomycotina</taxon>
        <taxon>Agaricomycetes</taxon>
        <taxon>Hymenochaetales</taxon>
        <taxon>Schizoporaceae</taxon>
        <taxon>Schizopora</taxon>
    </lineage>
</organism>
<evidence type="ECO:0000313" key="6">
    <source>
        <dbReference type="Proteomes" id="UP000053477"/>
    </source>
</evidence>
<feature type="domain" description="HTH cro/C1-type" evidence="4">
    <location>
        <begin position="9"/>
        <end position="59"/>
    </location>
</feature>
<evidence type="ECO:0000259" key="4">
    <source>
        <dbReference type="PROSITE" id="PS50943"/>
    </source>
</evidence>
<evidence type="ECO:0000256" key="1">
    <source>
        <dbReference type="ARBA" id="ARBA00009802"/>
    </source>
</evidence>
<dbReference type="EMBL" id="KQ086132">
    <property type="protein sequence ID" value="KLO07562.1"/>
    <property type="molecule type" value="Genomic_DNA"/>
</dbReference>
<proteinExistence type="inferred from homology"/>
<dbReference type="CDD" id="cd00093">
    <property type="entry name" value="HTH_XRE"/>
    <property type="match status" value="1"/>
</dbReference>
<dbReference type="SMART" id="SM00530">
    <property type="entry name" value="HTH_XRE"/>
    <property type="match status" value="1"/>
</dbReference>
<sequence length="70" mass="7349">MADPRCSALANAMKNKGMSYGQLATKLGTTEQHVSDICTGSTRPTDDEFNQLSGALGISNVPHTGVHSTK</sequence>
<dbReference type="InterPro" id="IPR010982">
    <property type="entry name" value="Lambda_DNA-bd_dom_sf"/>
</dbReference>
<dbReference type="Proteomes" id="UP000053477">
    <property type="component" value="Unassembled WGS sequence"/>
</dbReference>
<accession>A0A0H2R867</accession>
<dbReference type="InterPro" id="IPR001387">
    <property type="entry name" value="Cro/C1-type_HTH"/>
</dbReference>